<dbReference type="Gene3D" id="2.170.120.40">
    <property type="entry name" value="YbbR-like domain"/>
    <property type="match status" value="1"/>
</dbReference>
<dbReference type="Proteomes" id="UP000560658">
    <property type="component" value="Unassembled WGS sequence"/>
</dbReference>
<dbReference type="EMBL" id="JACIER010000002">
    <property type="protein sequence ID" value="MBB4042810.1"/>
    <property type="molecule type" value="Genomic_DNA"/>
</dbReference>
<keyword evidence="3" id="KW-1185">Reference proteome</keyword>
<dbReference type="Pfam" id="PF07949">
    <property type="entry name" value="YbbR"/>
    <property type="match status" value="1"/>
</dbReference>
<name>A0A840CSD4_9BACE</name>
<dbReference type="InterPro" id="IPR053154">
    <property type="entry name" value="c-di-AMP_regulator"/>
</dbReference>
<keyword evidence="1" id="KW-0472">Membrane</keyword>
<protein>
    <recommendedName>
        <fullName evidence="4">YbbR-like protein</fullName>
    </recommendedName>
</protein>
<dbReference type="InterPro" id="IPR012505">
    <property type="entry name" value="YbbR"/>
</dbReference>
<dbReference type="RefSeq" id="WP_221240106.1">
    <property type="nucleotide sequence ID" value="NZ_JACIER010000002.1"/>
</dbReference>
<proteinExistence type="predicted"/>
<evidence type="ECO:0008006" key="4">
    <source>
        <dbReference type="Google" id="ProtNLM"/>
    </source>
</evidence>
<reference evidence="2" key="1">
    <citation type="submission" date="2020-08" db="EMBL/GenBank/DDBJ databases">
        <title>Genomic Encyclopedia of Type Strains, Phase IV (KMG-IV): sequencing the most valuable type-strain genomes for metagenomic binning, comparative biology and taxonomic classification.</title>
        <authorList>
            <person name="Goeker M."/>
        </authorList>
    </citation>
    <scope>NUCLEOTIDE SEQUENCE [LARGE SCALE GENOMIC DNA]</scope>
    <source>
        <strain evidence="2">DSM 105720</strain>
    </source>
</reference>
<gene>
    <name evidence="2" type="ORF">GGR06_000575</name>
</gene>
<dbReference type="PANTHER" id="PTHR37804:SF1">
    <property type="entry name" value="CDAA REGULATORY PROTEIN CDAR"/>
    <property type="match status" value="1"/>
</dbReference>
<feature type="transmembrane region" description="Helical" evidence="1">
    <location>
        <begin position="32"/>
        <end position="48"/>
    </location>
</feature>
<comment type="caution">
    <text evidence="2">The sequence shown here is derived from an EMBL/GenBank/DDBJ whole genome shotgun (WGS) entry which is preliminary data.</text>
</comment>
<dbReference type="PANTHER" id="PTHR37804">
    <property type="entry name" value="CDAA REGULATORY PROTEIN CDAR"/>
    <property type="match status" value="1"/>
</dbReference>
<evidence type="ECO:0000313" key="3">
    <source>
        <dbReference type="Proteomes" id="UP000560658"/>
    </source>
</evidence>
<keyword evidence="1" id="KW-1133">Transmembrane helix</keyword>
<evidence type="ECO:0000313" key="2">
    <source>
        <dbReference type="EMBL" id="MBB4042810.1"/>
    </source>
</evidence>
<dbReference type="Gene3D" id="2.170.120.30">
    <property type="match status" value="1"/>
</dbReference>
<sequence length="340" mass="38881">MSVIDRKYIKHIYLKISKKIKDFLLSEKSREFLIFLFFFLIAAGFWLLQTLNNDYEAEYSIPVRLKDVPNNVVLTSEPPSELRIRVKDKGTVLLNYMLGKSFFPVSLSFADYKGRGNHVRIYATEFERKILSQLSASSRLLSIKPDTLDYIYSTGKSKRVPVRFQGEVSAGAQYYVSDTLYKPDSVLVYAPKNILDTITTAFTQRMAYENISDTIRNQVALAYVKGAKFVPGAIELTFPVDIYTEKTVEVPLRGVNFPAGKVLRTFPSKVTVTFQVGLKRFRRIKASDFVINVSYEELLKLGSDKYTVKLKAIPHGVNQVRFTPEEVDFLIEQIPVPDEY</sequence>
<evidence type="ECO:0000256" key="1">
    <source>
        <dbReference type="SAM" id="Phobius"/>
    </source>
</evidence>
<dbReference type="AlphaFoldDB" id="A0A840CSD4"/>
<accession>A0A840CSD4</accession>
<organism evidence="2 3">
    <name type="scientific">Bacteroides reticulotermitis</name>
    <dbReference type="NCBI Taxonomy" id="1133319"/>
    <lineage>
        <taxon>Bacteria</taxon>
        <taxon>Pseudomonadati</taxon>
        <taxon>Bacteroidota</taxon>
        <taxon>Bacteroidia</taxon>
        <taxon>Bacteroidales</taxon>
        <taxon>Bacteroidaceae</taxon>
        <taxon>Bacteroides</taxon>
    </lineage>
</organism>
<keyword evidence="1" id="KW-0812">Transmembrane</keyword>